<evidence type="ECO:0000256" key="7">
    <source>
        <dbReference type="ARBA" id="ARBA00023065"/>
    </source>
</evidence>
<keyword evidence="7 9" id="KW-0406">Ion transport</keyword>
<gene>
    <name evidence="9" type="primary">kdpA</name>
    <name evidence="10" type="ORF">AZI87_13015</name>
</gene>
<dbReference type="NCBIfam" id="TIGR00680">
    <property type="entry name" value="kdpA"/>
    <property type="match status" value="1"/>
</dbReference>
<dbReference type="PIRSF" id="PIRSF001294">
    <property type="entry name" value="K_ATPaseA"/>
    <property type="match status" value="1"/>
</dbReference>
<comment type="similarity">
    <text evidence="9">Belongs to the KdpA family.</text>
</comment>
<dbReference type="OrthoDB" id="9763796at2"/>
<dbReference type="EMBL" id="LUKD01000005">
    <property type="protein sequence ID" value="KYG65452.1"/>
    <property type="molecule type" value="Genomic_DNA"/>
</dbReference>
<keyword evidence="6 9" id="KW-1133">Transmembrane helix</keyword>
<evidence type="ECO:0000256" key="2">
    <source>
        <dbReference type="ARBA" id="ARBA00022475"/>
    </source>
</evidence>
<dbReference type="HAMAP" id="MF_00275">
    <property type="entry name" value="KdpA"/>
    <property type="match status" value="1"/>
</dbReference>
<evidence type="ECO:0000256" key="3">
    <source>
        <dbReference type="ARBA" id="ARBA00022538"/>
    </source>
</evidence>
<evidence type="ECO:0000256" key="4">
    <source>
        <dbReference type="ARBA" id="ARBA00022692"/>
    </source>
</evidence>
<feature type="transmembrane region" description="Helical" evidence="9">
    <location>
        <begin position="259"/>
        <end position="280"/>
    </location>
</feature>
<dbReference type="Pfam" id="PF03814">
    <property type="entry name" value="KdpA"/>
    <property type="match status" value="1"/>
</dbReference>
<dbReference type="RefSeq" id="WP_063207845.1">
    <property type="nucleotide sequence ID" value="NZ_LUKD01000005.1"/>
</dbReference>
<accession>A0A162GAK5</accession>
<organism evidence="10 11">
    <name type="scientific">Bdellovibrio bacteriovorus</name>
    <dbReference type="NCBI Taxonomy" id="959"/>
    <lineage>
        <taxon>Bacteria</taxon>
        <taxon>Pseudomonadati</taxon>
        <taxon>Bdellovibrionota</taxon>
        <taxon>Bdellovibrionia</taxon>
        <taxon>Bdellovibrionales</taxon>
        <taxon>Pseudobdellovibrionaceae</taxon>
        <taxon>Bdellovibrio</taxon>
    </lineage>
</organism>
<feature type="transmembrane region" description="Helical" evidence="9">
    <location>
        <begin position="12"/>
        <end position="30"/>
    </location>
</feature>
<dbReference type="InterPro" id="IPR004623">
    <property type="entry name" value="KdpA"/>
</dbReference>
<keyword evidence="4 9" id="KW-0812">Transmembrane</keyword>
<dbReference type="PANTHER" id="PTHR30607">
    <property type="entry name" value="POTASSIUM-TRANSPORTING ATPASE A CHAIN"/>
    <property type="match status" value="1"/>
</dbReference>
<dbReference type="GO" id="GO:0030955">
    <property type="term" value="F:potassium ion binding"/>
    <property type="evidence" value="ECO:0007669"/>
    <property type="project" value="UniProtKB-UniRule"/>
</dbReference>
<keyword evidence="1 9" id="KW-0813">Transport</keyword>
<feature type="transmembrane region" description="Helical" evidence="9">
    <location>
        <begin position="287"/>
        <end position="306"/>
    </location>
</feature>
<dbReference type="GO" id="GO:0008556">
    <property type="term" value="F:P-type potassium transmembrane transporter activity"/>
    <property type="evidence" value="ECO:0007669"/>
    <property type="project" value="InterPro"/>
</dbReference>
<feature type="transmembrane region" description="Helical" evidence="9">
    <location>
        <begin position="70"/>
        <end position="93"/>
    </location>
</feature>
<feature type="transmembrane region" description="Helical" evidence="9">
    <location>
        <begin position="415"/>
        <end position="438"/>
    </location>
</feature>
<comment type="caution">
    <text evidence="10">The sequence shown here is derived from an EMBL/GenBank/DDBJ whole genome shotgun (WGS) entry which is preliminary data.</text>
</comment>
<evidence type="ECO:0000256" key="8">
    <source>
        <dbReference type="ARBA" id="ARBA00023136"/>
    </source>
</evidence>
<evidence type="ECO:0000256" key="6">
    <source>
        <dbReference type="ARBA" id="ARBA00022989"/>
    </source>
</evidence>
<evidence type="ECO:0000256" key="9">
    <source>
        <dbReference type="HAMAP-Rule" id="MF_00275"/>
    </source>
</evidence>
<dbReference type="AlphaFoldDB" id="A0A162GAK5"/>
<comment type="subunit">
    <text evidence="9">The system is composed of three essential subunits: KdpA, KdpB and KdpC.</text>
</comment>
<evidence type="ECO:0000256" key="5">
    <source>
        <dbReference type="ARBA" id="ARBA00022958"/>
    </source>
</evidence>
<feature type="transmembrane region" description="Helical" evidence="9">
    <location>
        <begin position="481"/>
        <end position="505"/>
    </location>
</feature>
<keyword evidence="3 9" id="KW-0633">Potassium transport</keyword>
<dbReference type="Proteomes" id="UP000075799">
    <property type="component" value="Unassembled WGS sequence"/>
</dbReference>
<dbReference type="GO" id="GO:0005886">
    <property type="term" value="C:plasma membrane"/>
    <property type="evidence" value="ECO:0007669"/>
    <property type="project" value="UniProtKB-SubCell"/>
</dbReference>
<dbReference type="PANTHER" id="PTHR30607:SF2">
    <property type="entry name" value="POTASSIUM-TRANSPORTING ATPASE POTASSIUM-BINDING SUBUNIT"/>
    <property type="match status" value="1"/>
</dbReference>
<reference evidence="10 11" key="1">
    <citation type="submission" date="2016-03" db="EMBL/GenBank/DDBJ databases">
        <authorList>
            <person name="Ploux O."/>
        </authorList>
    </citation>
    <scope>NUCLEOTIDE SEQUENCE [LARGE SCALE GENOMIC DNA]</scope>
    <source>
        <strain evidence="10 11">EC13</strain>
    </source>
</reference>
<feature type="transmembrane region" description="Helical" evidence="9">
    <location>
        <begin position="372"/>
        <end position="394"/>
    </location>
</feature>
<feature type="transmembrane region" description="Helical" evidence="9">
    <location>
        <begin position="179"/>
        <end position="197"/>
    </location>
</feature>
<feature type="transmembrane region" description="Helical" evidence="9">
    <location>
        <begin position="526"/>
        <end position="554"/>
    </location>
</feature>
<evidence type="ECO:0000313" key="11">
    <source>
        <dbReference type="Proteomes" id="UP000075799"/>
    </source>
</evidence>
<feature type="transmembrane region" description="Helical" evidence="9">
    <location>
        <begin position="136"/>
        <end position="158"/>
    </location>
</feature>
<keyword evidence="2 9" id="KW-1003">Cell membrane</keyword>
<protein>
    <recommendedName>
        <fullName evidence="9">Potassium-transporting ATPase potassium-binding subunit</fullName>
    </recommendedName>
    <alternativeName>
        <fullName evidence="9">ATP phosphohydrolase [potassium-transporting] A chain</fullName>
    </alternativeName>
    <alternativeName>
        <fullName evidence="9">Potassium-binding and translocating subunit A</fullName>
    </alternativeName>
    <alternativeName>
        <fullName evidence="9">Potassium-translocating ATPase A chain</fullName>
    </alternativeName>
</protein>
<proteinExistence type="inferred from homology"/>
<evidence type="ECO:0000313" key="10">
    <source>
        <dbReference type="EMBL" id="KYG65452.1"/>
    </source>
</evidence>
<comment type="subcellular location">
    <subcellularLocation>
        <location evidence="9">Cell membrane</location>
        <topology evidence="9">Multi-pass membrane protein</topology>
    </subcellularLocation>
</comment>
<comment type="function">
    <text evidence="9">Part of the high-affinity ATP-driven potassium transport (or Kdp) system, which catalyzes the hydrolysis of ATP coupled with the electrogenic transport of potassium into the cytoplasm. This subunit binds the extracellular potassium ions and delivers the ions to the membrane domain of KdpB through an intramembrane tunnel.</text>
</comment>
<name>A0A162GAK5_BDEBC</name>
<keyword evidence="5 9" id="KW-0630">Potassium</keyword>
<keyword evidence="8 9" id="KW-0472">Membrane</keyword>
<evidence type="ECO:0000256" key="1">
    <source>
        <dbReference type="ARBA" id="ARBA00022448"/>
    </source>
</evidence>
<sequence length="562" mass="59885">MGFTISDFIQVFLTLAVIVVATPLLGGYMAKVFQGERTWLSPVLRPLEKIIYKICGIDEFGEMNWKQYSISLLCFNFLGLIFVMVLMMVQQILPLNPQGFTNTSWHLAFNTAVSFMTNTNWQAYSGESTLSYLTQMLGLGVQNFVSAATGFAVFLAFTRGIARKQVTGIGNFWVDLTRATVNVLLPLSFFLAVVLVGEGVVQNFNSYVPAKTLEGAEQVLPQGPAASQIAIKQLGSNGGGFFGVNSAHPYENPTPLSNFLQMISLVLIAAASTYTFGVMVGSRKQGWMLFSAMMAMFVVMLSLSLWSEYSANPFIAQAASMEGKETRFGVTNSVLWSVLTTSASNGSVNAMHSSLSPLSGGIALVNMMLGEVIFGGVGAGMYGMLLFVILTVFISGLMVGRTPEYLGKKIEAKEIIWVVVGVLAPCVVILIFSALAIATPAGLAGLGHQGPHGLSEILYAYTSGAANNGSAFGSLSVNTTFYNVTLALAMLVGRFAIILPVLAIAGSLAGKKIAPASVGTFKTDSLLFVVLLCAVIVIVGALTFFPALSLGPILEHLLMMRG</sequence>